<proteinExistence type="predicted"/>
<evidence type="ECO:0000313" key="1">
    <source>
        <dbReference type="EMBL" id="CAG8671478.1"/>
    </source>
</evidence>
<sequence length="135" mass="14801">LEKNGPKYRGVYINEMICPILRGIKEINSKSIESTEPSTTSAATEYTSTESAEQVITKSIKQVVATSASACVGAASLGMSLTASAFLSSYWKERPHIIDNDNEFTSEGKLPDDFNEDSIKIPSEQLKFTITDKEK</sequence>
<reference evidence="1" key="1">
    <citation type="submission" date="2021-06" db="EMBL/GenBank/DDBJ databases">
        <authorList>
            <person name="Kallberg Y."/>
            <person name="Tangrot J."/>
            <person name="Rosling A."/>
        </authorList>
    </citation>
    <scope>NUCLEOTIDE SEQUENCE</scope>
    <source>
        <strain evidence="1">AU212A</strain>
    </source>
</reference>
<dbReference type="EMBL" id="CAJVPM010028958">
    <property type="protein sequence ID" value="CAG8671478.1"/>
    <property type="molecule type" value="Genomic_DNA"/>
</dbReference>
<name>A0ACA9NRQ0_9GLOM</name>
<accession>A0ACA9NRQ0</accession>
<dbReference type="Proteomes" id="UP000789860">
    <property type="component" value="Unassembled WGS sequence"/>
</dbReference>
<comment type="caution">
    <text evidence="1">The sequence shown here is derived from an EMBL/GenBank/DDBJ whole genome shotgun (WGS) entry which is preliminary data.</text>
</comment>
<keyword evidence="2" id="KW-1185">Reference proteome</keyword>
<feature type="non-terminal residue" evidence="1">
    <location>
        <position position="135"/>
    </location>
</feature>
<evidence type="ECO:0000313" key="2">
    <source>
        <dbReference type="Proteomes" id="UP000789860"/>
    </source>
</evidence>
<protein>
    <submittedName>
        <fullName evidence="1">9825_t:CDS:1</fullName>
    </submittedName>
</protein>
<feature type="non-terminal residue" evidence="1">
    <location>
        <position position="1"/>
    </location>
</feature>
<gene>
    <name evidence="1" type="ORF">SCALOS_LOCUS9393</name>
</gene>
<organism evidence="1 2">
    <name type="scientific">Scutellospora calospora</name>
    <dbReference type="NCBI Taxonomy" id="85575"/>
    <lineage>
        <taxon>Eukaryota</taxon>
        <taxon>Fungi</taxon>
        <taxon>Fungi incertae sedis</taxon>
        <taxon>Mucoromycota</taxon>
        <taxon>Glomeromycotina</taxon>
        <taxon>Glomeromycetes</taxon>
        <taxon>Diversisporales</taxon>
        <taxon>Gigasporaceae</taxon>
        <taxon>Scutellospora</taxon>
    </lineage>
</organism>